<dbReference type="Gene3D" id="1.10.10.10">
    <property type="entry name" value="Winged helix-like DNA-binding domain superfamily/Winged helix DNA-binding domain"/>
    <property type="match status" value="1"/>
</dbReference>
<dbReference type="PROSITE" id="PS01125">
    <property type="entry name" value="ROK"/>
    <property type="match status" value="1"/>
</dbReference>
<dbReference type="Gene3D" id="3.30.420.40">
    <property type="match status" value="2"/>
</dbReference>
<dbReference type="InterPro" id="IPR036390">
    <property type="entry name" value="WH_DNA-bd_sf"/>
</dbReference>
<evidence type="ECO:0000313" key="3">
    <source>
        <dbReference type="EMBL" id="MTB72118.1"/>
    </source>
</evidence>
<dbReference type="EMBL" id="WLVL01000037">
    <property type="protein sequence ID" value="MTB72118.1"/>
    <property type="molecule type" value="Genomic_DNA"/>
</dbReference>
<protein>
    <submittedName>
        <fullName evidence="3">ROK family protein</fullName>
    </submittedName>
</protein>
<organism evidence="3 4">
    <name type="scientific">Arsenicicoccus cauae</name>
    <dbReference type="NCBI Taxonomy" id="2663847"/>
    <lineage>
        <taxon>Bacteria</taxon>
        <taxon>Bacillati</taxon>
        <taxon>Actinomycetota</taxon>
        <taxon>Actinomycetes</taxon>
        <taxon>Micrococcales</taxon>
        <taxon>Intrasporangiaceae</taxon>
        <taxon>Arsenicicoccus</taxon>
    </lineage>
</organism>
<sequence length="397" mass="40916">MVVEDASRRAARRGSGSPSALRRANTERLVAVLRYRGPSTQASLARATGLSPATVSNLVRMLAEDGQVVTGTTTANGRRAVEVSLAEQHRSVAAGIDVGRRHVRLLLVAEDGEVLAESFEGLPVGHSLQACFALVEELLDRALAEVSLERADLVGAGVGIPGPIDARTGLVGHAALLPEWVGLHVRQALEDHLQLPVTVDNDANLGALAEARWGAHAGVPDLAYVKVASGIGAGLILGGQLHRGHIGITGEIGHLQVSSFGQVCRCGNRGCLETVAAVPTLLAGLEASVGRTPRTSELLQLVQSGDLAALRVLEDAGLVLGQVLGGLCNLLNPAVIVLGGPLMPVGDLLLAAVRRGLERATTPVVAAATTVTLESFGARAEALGAAAVAHAAERVRR</sequence>
<dbReference type="PANTHER" id="PTHR18964">
    <property type="entry name" value="ROK (REPRESSOR, ORF, KINASE) FAMILY"/>
    <property type="match status" value="1"/>
</dbReference>
<dbReference type="InterPro" id="IPR049874">
    <property type="entry name" value="ROK_cs"/>
</dbReference>
<accession>A0A6I3ID32</accession>
<dbReference type="RefSeq" id="WP_154593405.1">
    <property type="nucleotide sequence ID" value="NZ_WLVL01000037.1"/>
</dbReference>
<comment type="similarity">
    <text evidence="1">Belongs to the ROK (NagC/XylR) family.</text>
</comment>
<dbReference type="Pfam" id="PF13412">
    <property type="entry name" value="HTH_24"/>
    <property type="match status" value="1"/>
</dbReference>
<dbReference type="InterPro" id="IPR036388">
    <property type="entry name" value="WH-like_DNA-bd_sf"/>
</dbReference>
<dbReference type="PANTHER" id="PTHR18964:SF173">
    <property type="entry name" value="GLUCOKINASE"/>
    <property type="match status" value="1"/>
</dbReference>
<dbReference type="Proteomes" id="UP000431092">
    <property type="component" value="Unassembled WGS sequence"/>
</dbReference>
<evidence type="ECO:0000313" key="4">
    <source>
        <dbReference type="Proteomes" id="UP000431092"/>
    </source>
</evidence>
<evidence type="ECO:0000256" key="1">
    <source>
        <dbReference type="ARBA" id="ARBA00006479"/>
    </source>
</evidence>
<comment type="caution">
    <text evidence="3">The sequence shown here is derived from an EMBL/GenBank/DDBJ whole genome shotgun (WGS) entry which is preliminary data.</text>
</comment>
<dbReference type="AlphaFoldDB" id="A0A6I3ID32"/>
<feature type="region of interest" description="Disordered" evidence="2">
    <location>
        <begin position="1"/>
        <end position="22"/>
    </location>
</feature>
<dbReference type="InterPro" id="IPR043129">
    <property type="entry name" value="ATPase_NBD"/>
</dbReference>
<evidence type="ECO:0000256" key="2">
    <source>
        <dbReference type="SAM" id="MobiDB-lite"/>
    </source>
</evidence>
<feature type="compositionally biased region" description="Low complexity" evidence="2">
    <location>
        <begin position="13"/>
        <end position="22"/>
    </location>
</feature>
<proteinExistence type="inferred from homology"/>
<keyword evidence="4" id="KW-1185">Reference proteome</keyword>
<dbReference type="SUPFAM" id="SSF46785">
    <property type="entry name" value="Winged helix' DNA-binding domain"/>
    <property type="match status" value="1"/>
</dbReference>
<gene>
    <name evidence="3" type="ORF">GGG17_09080</name>
</gene>
<dbReference type="Pfam" id="PF00480">
    <property type="entry name" value="ROK"/>
    <property type="match status" value="1"/>
</dbReference>
<dbReference type="SUPFAM" id="SSF53067">
    <property type="entry name" value="Actin-like ATPase domain"/>
    <property type="match status" value="1"/>
</dbReference>
<name>A0A6I3ID32_9MICO</name>
<dbReference type="InterPro" id="IPR000600">
    <property type="entry name" value="ROK"/>
</dbReference>
<reference evidence="3 4" key="1">
    <citation type="submission" date="2019-11" db="EMBL/GenBank/DDBJ databases">
        <title>Whole genome sequencing identifies a novel species of the genus Arsenicicoccus isolated from human blood.</title>
        <authorList>
            <person name="Jeong J.H."/>
            <person name="Kweon O.J."/>
            <person name="Kim H.R."/>
            <person name="Kim T.-H."/>
            <person name="Ha S.-M."/>
            <person name="Lee M.-K."/>
        </authorList>
    </citation>
    <scope>NUCLEOTIDE SEQUENCE [LARGE SCALE GENOMIC DNA]</scope>
    <source>
        <strain evidence="3 4">MKL-02</strain>
    </source>
</reference>